<organism evidence="1">
    <name type="scientific">Picea sitchensis</name>
    <name type="common">Sitka spruce</name>
    <name type="synonym">Pinus sitchensis</name>
    <dbReference type="NCBI Taxonomy" id="3332"/>
    <lineage>
        <taxon>Eukaryota</taxon>
        <taxon>Viridiplantae</taxon>
        <taxon>Streptophyta</taxon>
        <taxon>Embryophyta</taxon>
        <taxon>Tracheophyta</taxon>
        <taxon>Spermatophyta</taxon>
        <taxon>Pinopsida</taxon>
        <taxon>Pinidae</taxon>
        <taxon>Conifers I</taxon>
        <taxon>Pinales</taxon>
        <taxon>Pinaceae</taxon>
        <taxon>Picea</taxon>
    </lineage>
</organism>
<protein>
    <submittedName>
        <fullName evidence="1">Uncharacterized protein</fullName>
    </submittedName>
</protein>
<dbReference type="AlphaFoldDB" id="D5AAZ9"/>
<proteinExistence type="evidence at transcript level"/>
<accession>D5AAZ9</accession>
<name>D5AAZ9_PICSI</name>
<evidence type="ECO:0000313" key="1">
    <source>
        <dbReference type="EMBL" id="ADE76718.1"/>
    </source>
</evidence>
<dbReference type="EMBL" id="BT123396">
    <property type="protein sequence ID" value="ADE76718.1"/>
    <property type="molecule type" value="mRNA"/>
</dbReference>
<sequence>MYIHPPGFDRGCFLGQRTPSQLLRFLVATCEPVPGCSTRRWSSVSLCHSDPRISATRHCFRWT</sequence>
<reference evidence="1" key="1">
    <citation type="submission" date="2010-04" db="EMBL/GenBank/DDBJ databases">
        <authorList>
            <person name="Reid K.E."/>
            <person name="Liao N."/>
            <person name="Chan S."/>
            <person name="Docking R."/>
            <person name="Taylor G."/>
            <person name="Moore R."/>
            <person name="Mayo M."/>
            <person name="Munro S."/>
            <person name="King J."/>
            <person name="Yanchuk A."/>
            <person name="Holt R."/>
            <person name="Jones S."/>
            <person name="Marra M."/>
            <person name="Ritland C.E."/>
            <person name="Ritland K."/>
            <person name="Bohlmann J."/>
        </authorList>
    </citation>
    <scope>NUCLEOTIDE SEQUENCE</scope>
    <source>
        <tissue evidence="1">Bud</tissue>
    </source>
</reference>